<dbReference type="Proteomes" id="UP001231362">
    <property type="component" value="Unassembled WGS sequence"/>
</dbReference>
<name>A0ABT9VAK3_9BACL</name>
<sequence length="95" mass="11291">MEDWQIIKRYKDEYKLILYIGTDDPSVLALEKTLNEVAALAKRMGYPINMGIGDIRVISQNELAKREFRYEKIKEYLDYGDKDDMLIRKYPKPKN</sequence>
<gene>
    <name evidence="1" type="ORF">J2S07_004325</name>
</gene>
<keyword evidence="2" id="KW-1185">Reference proteome</keyword>
<protein>
    <submittedName>
        <fullName evidence="1">Uncharacterized protein</fullName>
    </submittedName>
</protein>
<accession>A0ABT9VAK3</accession>
<evidence type="ECO:0000313" key="1">
    <source>
        <dbReference type="EMBL" id="MDQ0157952.1"/>
    </source>
</evidence>
<evidence type="ECO:0000313" key="2">
    <source>
        <dbReference type="Proteomes" id="UP001231362"/>
    </source>
</evidence>
<organism evidence="1 2">
    <name type="scientific">Anoxybacillus andreesenii</name>
    <dbReference type="NCBI Taxonomy" id="1325932"/>
    <lineage>
        <taxon>Bacteria</taxon>
        <taxon>Bacillati</taxon>
        <taxon>Bacillota</taxon>
        <taxon>Bacilli</taxon>
        <taxon>Bacillales</taxon>
        <taxon>Anoxybacillaceae</taxon>
        <taxon>Anoxybacillus</taxon>
    </lineage>
</organism>
<dbReference type="EMBL" id="JAUSTU010000049">
    <property type="protein sequence ID" value="MDQ0157952.1"/>
    <property type="molecule type" value="Genomic_DNA"/>
</dbReference>
<dbReference type="RefSeq" id="WP_307152388.1">
    <property type="nucleotide sequence ID" value="NZ_JAUSTU010000049.1"/>
</dbReference>
<reference evidence="1 2" key="1">
    <citation type="submission" date="2023-07" db="EMBL/GenBank/DDBJ databases">
        <title>Genomic Encyclopedia of Type Strains, Phase IV (KMG-IV): sequencing the most valuable type-strain genomes for metagenomic binning, comparative biology and taxonomic classification.</title>
        <authorList>
            <person name="Goeker M."/>
        </authorList>
    </citation>
    <scope>NUCLEOTIDE SEQUENCE [LARGE SCALE GENOMIC DNA]</scope>
    <source>
        <strain evidence="1 2">DSM 23948</strain>
    </source>
</reference>
<proteinExistence type="predicted"/>
<comment type="caution">
    <text evidence="1">The sequence shown here is derived from an EMBL/GenBank/DDBJ whole genome shotgun (WGS) entry which is preliminary data.</text>
</comment>